<feature type="region of interest" description="Disordered" evidence="1">
    <location>
        <begin position="143"/>
        <end position="167"/>
    </location>
</feature>
<feature type="compositionally biased region" description="Polar residues" evidence="1">
    <location>
        <begin position="45"/>
        <end position="69"/>
    </location>
</feature>
<organism evidence="2 3">
    <name type="scientific">Cymbomonas tetramitiformis</name>
    <dbReference type="NCBI Taxonomy" id="36881"/>
    <lineage>
        <taxon>Eukaryota</taxon>
        <taxon>Viridiplantae</taxon>
        <taxon>Chlorophyta</taxon>
        <taxon>Pyramimonadophyceae</taxon>
        <taxon>Pyramimonadales</taxon>
        <taxon>Pyramimonadaceae</taxon>
        <taxon>Cymbomonas</taxon>
    </lineage>
</organism>
<feature type="compositionally biased region" description="Basic and acidic residues" evidence="1">
    <location>
        <begin position="82"/>
        <end position="96"/>
    </location>
</feature>
<evidence type="ECO:0000256" key="1">
    <source>
        <dbReference type="SAM" id="MobiDB-lite"/>
    </source>
</evidence>
<proteinExistence type="predicted"/>
<accession>A0AAE0CCN8</accession>
<name>A0AAE0CCN8_9CHLO</name>
<evidence type="ECO:0008006" key="4">
    <source>
        <dbReference type="Google" id="ProtNLM"/>
    </source>
</evidence>
<dbReference type="EMBL" id="LGRX02025892">
    <property type="protein sequence ID" value="KAK3251675.1"/>
    <property type="molecule type" value="Genomic_DNA"/>
</dbReference>
<dbReference type="AlphaFoldDB" id="A0AAE0CCN8"/>
<sequence length="453" mass="53341">MGRRERLEAVLQAEQEKGKLINKDFLGPQGLGPAKYRNLKLSATDCSPDTVHQQDRLTSAQKKTKSSSGRGRPPSENAVNFPRREERISVRHDERPGSTNASSGKHVGEWTMLRHFESEITQQDEVLRKQLRQMEIEDHRKQLDEQMAQKQSRIAAARQANEQQDKQMLDDLARWNRDEVKKREARRQEEAKLKRERQKQLQAVQQTRNQEREKLRSQELAEVEQVKKQLAQEREAERQRQAEHKQLLVEDMTYYQQVIKDKEASKLQAKEYDKEMQKQYEMLLEDQDSQRSLALRAMFDVAMERSEMAGTEVVRAQREKDAKAAAAIQKAAKDQEKMWEQRELRQTQHKKKINNEFVNELDRQVAHKDMVKQAKLHEKHALSEAVKAKDARDRYEDEISIRQERHKNLEHRIALEEQICDDKARIRPEDEMTHAERRLNAPLLQHAHEVLSA</sequence>
<keyword evidence="3" id="KW-1185">Reference proteome</keyword>
<gene>
    <name evidence="2" type="ORF">CYMTET_38992</name>
</gene>
<reference evidence="2 3" key="1">
    <citation type="journal article" date="2015" name="Genome Biol. Evol.">
        <title>Comparative Genomics of a Bacterivorous Green Alga Reveals Evolutionary Causalities and Consequences of Phago-Mixotrophic Mode of Nutrition.</title>
        <authorList>
            <person name="Burns J.A."/>
            <person name="Paasch A."/>
            <person name="Narechania A."/>
            <person name="Kim E."/>
        </authorList>
    </citation>
    <scope>NUCLEOTIDE SEQUENCE [LARGE SCALE GENOMIC DNA]</scope>
    <source>
        <strain evidence="2 3">PLY_AMNH</strain>
    </source>
</reference>
<comment type="caution">
    <text evidence="2">The sequence shown here is derived from an EMBL/GenBank/DDBJ whole genome shotgun (WGS) entry which is preliminary data.</text>
</comment>
<feature type="region of interest" description="Disordered" evidence="1">
    <location>
        <begin position="45"/>
        <end position="106"/>
    </location>
</feature>
<feature type="compositionally biased region" description="Basic and acidic residues" evidence="1">
    <location>
        <begin position="180"/>
        <end position="193"/>
    </location>
</feature>
<protein>
    <recommendedName>
        <fullName evidence="4">Trichohyalin-plectin-homology domain-containing protein</fullName>
    </recommendedName>
</protein>
<dbReference type="Proteomes" id="UP001190700">
    <property type="component" value="Unassembled WGS sequence"/>
</dbReference>
<evidence type="ECO:0000313" key="2">
    <source>
        <dbReference type="EMBL" id="KAK3251675.1"/>
    </source>
</evidence>
<evidence type="ECO:0000313" key="3">
    <source>
        <dbReference type="Proteomes" id="UP001190700"/>
    </source>
</evidence>
<feature type="region of interest" description="Disordered" evidence="1">
    <location>
        <begin position="180"/>
        <end position="216"/>
    </location>
</feature>